<gene>
    <name evidence="1" type="ORF">ANDO1_1128</name>
    <name evidence="2" type="ORF">ANDO2_1035</name>
</gene>
<evidence type="ECO:0000313" key="1">
    <source>
        <dbReference type="EMBL" id="VFR28880.1"/>
    </source>
</evidence>
<reference evidence="2" key="1">
    <citation type="submission" date="2019-03" db="EMBL/GenBank/DDBJ databases">
        <authorList>
            <person name="Danneels B."/>
        </authorList>
    </citation>
    <scope>NUCLEOTIDE SEQUENCE</scope>
</reference>
<organism evidence="2">
    <name type="scientific">plant metagenome</name>
    <dbReference type="NCBI Taxonomy" id="1297885"/>
    <lineage>
        <taxon>unclassified sequences</taxon>
        <taxon>metagenomes</taxon>
        <taxon>organismal metagenomes</taxon>
    </lineage>
</organism>
<evidence type="ECO:0000313" key="2">
    <source>
        <dbReference type="EMBL" id="VFR34489.1"/>
    </source>
</evidence>
<dbReference type="AlphaFoldDB" id="A0A484QCI4"/>
<protein>
    <submittedName>
        <fullName evidence="2">Uncharacterized protein</fullName>
    </submittedName>
</protein>
<accession>A0A484QCI4</accession>
<proteinExistence type="predicted"/>
<sequence length="70" mass="7636">MFDDRYDEASEDEDARAISTFIAIGCSQDPVHVISALLPDSLRYTPQSKLAGATVQLVFDGEGKLQVVFS</sequence>
<dbReference type="EMBL" id="CAADIB010000012">
    <property type="protein sequence ID" value="VFR34489.1"/>
    <property type="molecule type" value="Genomic_DNA"/>
</dbReference>
<dbReference type="EMBL" id="CAADHZ010000020">
    <property type="protein sequence ID" value="VFR28880.1"/>
    <property type="molecule type" value="Genomic_DNA"/>
</dbReference>
<name>A0A484QCI4_9ZZZZ</name>